<proteinExistence type="predicted"/>
<evidence type="ECO:0000313" key="2">
    <source>
        <dbReference type="EMBL" id="MCT2583178.1"/>
    </source>
</evidence>
<dbReference type="PANTHER" id="PTHR34211:SF3">
    <property type="entry name" value="CALCINEURIN-LIKE METALLO-PHOSPHOESTERASE SUPERFAMILY PROTEIN"/>
    <property type="match status" value="1"/>
</dbReference>
<keyword evidence="1" id="KW-0472">Membrane</keyword>
<feature type="transmembrane region" description="Helical" evidence="1">
    <location>
        <begin position="390"/>
        <end position="411"/>
    </location>
</feature>
<dbReference type="PANTHER" id="PTHR34211">
    <property type="entry name" value="CALCINEURIN-LIKE METALLO-PHOSPHOESTERASE SUPERFAMILY PROTEIN"/>
    <property type="match status" value="1"/>
</dbReference>
<reference evidence="2 3" key="1">
    <citation type="submission" date="2021-02" db="EMBL/GenBank/DDBJ databases">
        <title>Actinophytocola xerophila sp. nov., isolated from soil of cotton cropping field.</title>
        <authorList>
            <person name="Huang R."/>
            <person name="Chen X."/>
            <person name="Ge X."/>
            <person name="Liu W."/>
        </authorList>
    </citation>
    <scope>NUCLEOTIDE SEQUENCE [LARGE SCALE GENOMIC DNA]</scope>
    <source>
        <strain evidence="2 3">S1-96</strain>
    </source>
</reference>
<protein>
    <submittedName>
        <fullName evidence="2">Metallophosphoesterase</fullName>
    </submittedName>
</protein>
<evidence type="ECO:0000256" key="1">
    <source>
        <dbReference type="SAM" id="Phobius"/>
    </source>
</evidence>
<feature type="transmembrane region" description="Helical" evidence="1">
    <location>
        <begin position="460"/>
        <end position="488"/>
    </location>
</feature>
<keyword evidence="1" id="KW-1133">Transmembrane helix</keyword>
<dbReference type="EMBL" id="JAFFZE010000009">
    <property type="protein sequence ID" value="MCT2583178.1"/>
    <property type="molecule type" value="Genomic_DNA"/>
</dbReference>
<dbReference type="RefSeq" id="WP_260190555.1">
    <property type="nucleotide sequence ID" value="NZ_JAFFZE010000009.1"/>
</dbReference>
<gene>
    <name evidence="2" type="ORF">JT362_08635</name>
</gene>
<accession>A0ABT2J5N2</accession>
<feature type="transmembrane region" description="Helical" evidence="1">
    <location>
        <begin position="423"/>
        <end position="448"/>
    </location>
</feature>
<name>A0ABT2J5N2_9PSEU</name>
<evidence type="ECO:0000313" key="3">
    <source>
        <dbReference type="Proteomes" id="UP001156441"/>
    </source>
</evidence>
<sequence length="575" mass="63046">MAQPRPRPRAITEEQLGFRPRRAVRWLNPGVLVATGTQSVMANIFGSYADKRELQGTLPDTVHEHRADETWLDFVADLGDGFDATYSVASLLAASSLDVGETLPRGRLLIMGGDQVYPAASTEAYEDRSKGVYRAALPAAPPEAPRLFALPGNHDWYDGLTSFLRVFAQGRPFGGWATEQTRSYFAVELPQRWWLYAIDTQFDDYVDAPQLAYFREAATRLDEGDAVILCTSAPEWVPAGSGGEHKGYDTIEFFLREIVRPRGATVPLMLTGDKHYYTRYTERDGTAQRITCGLGGAYLSGTHKAPEELTLPPTKSRVRDPSEPVTYDLAARYPGRTRSEWLATGIVRLPWRNPGFWALTGVLQTAMTLAVLFGLTESDNPDRQNVFGQVAAWTPAALAGLVLVFAGIAFARIDLPKAARTNVFAGIVHAAGHLALSTGWAFVVRWLYQDVVPDGAAGEWLLLGLLAVVTPVLVGFLDAQVVALYLLVASRFGINSNEAFAGQGIEDDKGFLRLHIAPDGTLTVYPIKLTRICRHWRPNPDGAPTDPWLLPEEPLRPELIEPPIRVPRVTGGAAG</sequence>
<dbReference type="Gene3D" id="3.60.21.10">
    <property type="match status" value="1"/>
</dbReference>
<keyword evidence="3" id="KW-1185">Reference proteome</keyword>
<dbReference type="InterPro" id="IPR029052">
    <property type="entry name" value="Metallo-depent_PP-like"/>
</dbReference>
<organism evidence="2 3">
    <name type="scientific">Actinophytocola gossypii</name>
    <dbReference type="NCBI Taxonomy" id="2812003"/>
    <lineage>
        <taxon>Bacteria</taxon>
        <taxon>Bacillati</taxon>
        <taxon>Actinomycetota</taxon>
        <taxon>Actinomycetes</taxon>
        <taxon>Pseudonocardiales</taxon>
        <taxon>Pseudonocardiaceae</taxon>
    </lineage>
</organism>
<comment type="caution">
    <text evidence="2">The sequence shown here is derived from an EMBL/GenBank/DDBJ whole genome shotgun (WGS) entry which is preliminary data.</text>
</comment>
<feature type="transmembrane region" description="Helical" evidence="1">
    <location>
        <begin position="356"/>
        <end position="375"/>
    </location>
</feature>
<keyword evidence="1" id="KW-0812">Transmembrane</keyword>
<dbReference type="SUPFAM" id="SSF56300">
    <property type="entry name" value="Metallo-dependent phosphatases"/>
    <property type="match status" value="1"/>
</dbReference>
<dbReference type="Proteomes" id="UP001156441">
    <property type="component" value="Unassembled WGS sequence"/>
</dbReference>